<name>A0ABS1TGQ0_9CLOT</name>
<keyword evidence="2" id="KW-1185">Reference proteome</keyword>
<protein>
    <submittedName>
        <fullName evidence="1">Uncharacterized protein</fullName>
    </submittedName>
</protein>
<accession>A0ABS1TGQ0</accession>
<comment type="caution">
    <text evidence="1">The sequence shown here is derived from an EMBL/GenBank/DDBJ whole genome shotgun (WGS) entry which is preliminary data.</text>
</comment>
<evidence type="ECO:0000313" key="2">
    <source>
        <dbReference type="Proteomes" id="UP000632377"/>
    </source>
</evidence>
<organism evidence="1 2">
    <name type="scientific">Clostridium rhizosphaerae</name>
    <dbReference type="NCBI Taxonomy" id="2803861"/>
    <lineage>
        <taxon>Bacteria</taxon>
        <taxon>Bacillati</taxon>
        <taxon>Bacillota</taxon>
        <taxon>Clostridia</taxon>
        <taxon>Eubacteriales</taxon>
        <taxon>Clostridiaceae</taxon>
        <taxon>Clostridium</taxon>
    </lineage>
</organism>
<reference evidence="1 2" key="1">
    <citation type="submission" date="2021-01" db="EMBL/GenBank/DDBJ databases">
        <title>Genome public.</title>
        <authorList>
            <person name="Liu C."/>
            <person name="Sun Q."/>
        </authorList>
    </citation>
    <scope>NUCLEOTIDE SEQUENCE [LARGE SCALE GENOMIC DNA]</scope>
    <source>
        <strain evidence="1 2">YIM B02515</strain>
    </source>
</reference>
<evidence type="ECO:0000313" key="1">
    <source>
        <dbReference type="EMBL" id="MBL4937791.1"/>
    </source>
</evidence>
<dbReference type="Proteomes" id="UP000632377">
    <property type="component" value="Unassembled WGS sequence"/>
</dbReference>
<proteinExistence type="predicted"/>
<dbReference type="EMBL" id="JAESWC010000018">
    <property type="protein sequence ID" value="MBL4937791.1"/>
    <property type="molecule type" value="Genomic_DNA"/>
</dbReference>
<sequence length="80" mass="8947">MFVDNAVVKKIERGEVFAKFAIAATLPDVSFKGASCSILEAQIVKSCEGCNMRYLCGKIDEAVKDYREKTTVVMERFSFI</sequence>
<dbReference type="RefSeq" id="WP_202750540.1">
    <property type="nucleotide sequence ID" value="NZ_JAESWC010000018.1"/>
</dbReference>
<gene>
    <name evidence="1" type="ORF">JK636_18965</name>
</gene>